<protein>
    <recommendedName>
        <fullName evidence="1">Protein kinase domain-containing protein</fullName>
    </recommendedName>
</protein>
<reference evidence="2" key="1">
    <citation type="submission" date="2019-10" db="EMBL/GenBank/DDBJ databases">
        <authorList>
            <consortium name="Genoscope - CEA"/>
            <person name="William W."/>
        </authorList>
    </citation>
    <scope>NUCLEOTIDE SEQUENCE [LARGE SCALE GENOMIC DNA]</scope>
    <source>
        <strain evidence="2">BBR_PRJEB10992</strain>
    </source>
</reference>
<dbReference type="InterPro" id="IPR000719">
    <property type="entry name" value="Prot_kinase_dom"/>
</dbReference>
<dbReference type="GO" id="GO:0005524">
    <property type="term" value="F:ATP binding"/>
    <property type="evidence" value="ECO:0007669"/>
    <property type="project" value="InterPro"/>
</dbReference>
<accession>A0A7Z9E139</accession>
<organism evidence="2 3">
    <name type="scientific">Planktothrix serta PCC 8927</name>
    <dbReference type="NCBI Taxonomy" id="671068"/>
    <lineage>
        <taxon>Bacteria</taxon>
        <taxon>Bacillati</taxon>
        <taxon>Cyanobacteriota</taxon>
        <taxon>Cyanophyceae</taxon>
        <taxon>Oscillatoriophycideae</taxon>
        <taxon>Oscillatoriales</taxon>
        <taxon>Microcoleaceae</taxon>
        <taxon>Planktothrix</taxon>
    </lineage>
</organism>
<dbReference type="Proteomes" id="UP000184550">
    <property type="component" value="Unassembled WGS sequence"/>
</dbReference>
<dbReference type="PROSITE" id="PS50011">
    <property type="entry name" value="PROTEIN_KINASE_DOM"/>
    <property type="match status" value="1"/>
</dbReference>
<evidence type="ECO:0000313" key="3">
    <source>
        <dbReference type="Proteomes" id="UP000184550"/>
    </source>
</evidence>
<comment type="caution">
    <text evidence="2">The sequence shown here is derived from an EMBL/GenBank/DDBJ whole genome shotgun (WGS) entry which is preliminary data.</text>
</comment>
<feature type="domain" description="Protein kinase" evidence="1">
    <location>
        <begin position="1"/>
        <end position="103"/>
    </location>
</feature>
<name>A0A7Z9E139_9CYAN</name>
<evidence type="ECO:0000259" key="1">
    <source>
        <dbReference type="PROSITE" id="PS50011"/>
    </source>
</evidence>
<dbReference type="SUPFAM" id="SSF56112">
    <property type="entry name" value="Protein kinase-like (PK-like)"/>
    <property type="match status" value="1"/>
</dbReference>
<dbReference type="InterPro" id="IPR011009">
    <property type="entry name" value="Kinase-like_dom_sf"/>
</dbReference>
<evidence type="ECO:0000313" key="2">
    <source>
        <dbReference type="EMBL" id="VXD22148.1"/>
    </source>
</evidence>
<gene>
    <name evidence="2" type="ORF">PL8927_730021</name>
</gene>
<dbReference type="AlphaFoldDB" id="A0A7Z9E139"/>
<dbReference type="Pfam" id="PF00069">
    <property type="entry name" value="Pkinase"/>
    <property type="match status" value="1"/>
</dbReference>
<keyword evidence="3" id="KW-1185">Reference proteome</keyword>
<sequence>MEGTLAYISPEQTGRMNCSLDYRTDFYSLGITFYELLTGQLPFKTDDALELVHCHIAKQPISPHEIQPEIPIILSDIIMKLKAEITINSIHLEPLTLDAVLFI</sequence>
<dbReference type="Gene3D" id="1.10.510.10">
    <property type="entry name" value="Transferase(Phosphotransferase) domain 1"/>
    <property type="match status" value="1"/>
</dbReference>
<dbReference type="EMBL" id="CZCU02000150">
    <property type="protein sequence ID" value="VXD22148.1"/>
    <property type="molecule type" value="Genomic_DNA"/>
</dbReference>
<proteinExistence type="predicted"/>
<dbReference type="GO" id="GO:0004672">
    <property type="term" value="F:protein kinase activity"/>
    <property type="evidence" value="ECO:0007669"/>
    <property type="project" value="InterPro"/>
</dbReference>